<protein>
    <recommendedName>
        <fullName evidence="1">BIG2 domain-containing protein</fullName>
    </recommendedName>
</protein>
<dbReference type="PROSITE" id="PS51257">
    <property type="entry name" value="PROKAR_LIPOPROTEIN"/>
    <property type="match status" value="1"/>
</dbReference>
<keyword evidence="3" id="KW-1185">Reference proteome</keyword>
<feature type="domain" description="BIG2" evidence="1">
    <location>
        <begin position="660"/>
        <end position="737"/>
    </location>
</feature>
<dbReference type="eggNOG" id="COG5276">
    <property type="taxonomic scope" value="Bacteria"/>
</dbReference>
<dbReference type="Gene3D" id="2.60.40.1080">
    <property type="match status" value="5"/>
</dbReference>
<dbReference type="SMART" id="SM00635">
    <property type="entry name" value="BID_2"/>
    <property type="match status" value="5"/>
</dbReference>
<reference evidence="2 3" key="1">
    <citation type="submission" date="2013-09" db="EMBL/GenBank/DDBJ databases">
        <title>Whole genome shotgun sequence of Vibrio azureus NBRC 104587.</title>
        <authorList>
            <person name="Isaki S."/>
            <person name="Hosoyama A."/>
            <person name="Numata M."/>
            <person name="Hashimoto M."/>
            <person name="Hosoyama Y."/>
            <person name="Tsuchikane K."/>
            <person name="Noguchi M."/>
            <person name="Hirakata S."/>
            <person name="Ichikawa N."/>
            <person name="Ohji S."/>
            <person name="Yamazoe A."/>
            <person name="Fujita N."/>
        </authorList>
    </citation>
    <scope>NUCLEOTIDE SEQUENCE [LARGE SCALE GENOMIC DNA]</scope>
    <source>
        <strain evidence="2 3">NBRC 104587</strain>
    </source>
</reference>
<gene>
    <name evidence="2" type="ORF">VAZ01S_047_00040</name>
</gene>
<feature type="domain" description="BIG2" evidence="1">
    <location>
        <begin position="488"/>
        <end position="563"/>
    </location>
</feature>
<dbReference type="InterPro" id="IPR008964">
    <property type="entry name" value="Invasin/intimin_cell_adhesion"/>
</dbReference>
<evidence type="ECO:0000259" key="1">
    <source>
        <dbReference type="SMART" id="SM00635"/>
    </source>
</evidence>
<dbReference type="Proteomes" id="UP000016567">
    <property type="component" value="Unassembled WGS sequence"/>
</dbReference>
<evidence type="ECO:0000313" key="2">
    <source>
        <dbReference type="EMBL" id="GAD76591.1"/>
    </source>
</evidence>
<dbReference type="eggNOG" id="COG2911">
    <property type="taxonomic scope" value="Bacteria"/>
</dbReference>
<accession>U3A9G8</accession>
<dbReference type="InterPro" id="IPR003343">
    <property type="entry name" value="Big_2"/>
</dbReference>
<feature type="domain" description="BIG2" evidence="1">
    <location>
        <begin position="399"/>
        <end position="476"/>
    </location>
</feature>
<organism evidence="2 3">
    <name type="scientific">Vibrio azureus NBRC 104587</name>
    <dbReference type="NCBI Taxonomy" id="1219077"/>
    <lineage>
        <taxon>Bacteria</taxon>
        <taxon>Pseudomonadati</taxon>
        <taxon>Pseudomonadota</taxon>
        <taxon>Gammaproteobacteria</taxon>
        <taxon>Vibrionales</taxon>
        <taxon>Vibrionaceae</taxon>
        <taxon>Vibrio</taxon>
    </lineage>
</organism>
<dbReference type="PANTHER" id="PTHR35812">
    <property type="entry name" value="LIPOPROTEIN"/>
    <property type="match status" value="1"/>
</dbReference>
<proteinExistence type="predicted"/>
<comment type="caution">
    <text evidence="2">The sequence shown here is derived from an EMBL/GenBank/DDBJ whole genome shotgun (WGS) entry which is preliminary data.</text>
</comment>
<name>U3A9G8_9VIBR</name>
<evidence type="ECO:0000313" key="3">
    <source>
        <dbReference type="Proteomes" id="UP000016567"/>
    </source>
</evidence>
<dbReference type="OrthoDB" id="9815730at2"/>
<dbReference type="STRING" id="1219077.VAZ01S_047_00040"/>
<dbReference type="Pfam" id="PF07603">
    <property type="entry name" value="Lcl_C"/>
    <property type="match status" value="1"/>
</dbReference>
<feature type="domain" description="BIG2" evidence="1">
    <location>
        <begin position="573"/>
        <end position="650"/>
    </location>
</feature>
<dbReference type="InterPro" id="IPR011460">
    <property type="entry name" value="Lcl_C"/>
</dbReference>
<dbReference type="AlphaFoldDB" id="U3A9G8"/>
<dbReference type="Pfam" id="PF02368">
    <property type="entry name" value="Big_2"/>
    <property type="match status" value="1"/>
</dbReference>
<dbReference type="SUPFAM" id="SSF49373">
    <property type="entry name" value="Invasin/intimin cell-adhesion fragments"/>
    <property type="match status" value="5"/>
</dbReference>
<dbReference type="PANTHER" id="PTHR35812:SF1">
    <property type="entry name" value="LIPOPROTEIN"/>
    <property type="match status" value="1"/>
</dbReference>
<sequence length="1050" mass="115581">MQVFKWVIFFIPLSFILGCLEVGENQGSLKVMLSGSLLKGVVRNADIKVINEKNVLIWQGESNNNGLFEAEYALGQGSIFTLISDLSIKGSMQCDSVFCYVPNQNEPYKFDEDILNEDLGSVALKTAWYQDSQTDMTGGFVRETQLNGLSTLVVNLVENELGHPLDQQKFDALSKVGSDIVLELFGFESNLDLNMLNLSLPNVKEITDKMDEEFVLLSLINAAISSNISYLSLFTQQESFSEEFILTAEMRTLLSEIRVKVLLAANDLITSPYIPLKSPSIGKEINKRVVEPIDFSRLSALFENLASINRSSARRPDEVLFINTINQEFTYGSQPFLASANSSSGRPVTYSSSNEQVATIKEGMITIIGSGTATISASVSEDEDYLAAMDAFTLVVSKALNPIPFPFSQLEKTFGEKSFFLPSIINDGDDRSIEYFSSNHEVATVDPVTGEVMIKGTGSTTISARVEEDNRYFAATDNFILKVNKANKREPLPFSELEKIVGDTDFVLPSIVTNEDDRTVRYHSSNHSVAVVDSETGKVTLKGAGTTIITMSVNENEHYLAIRDTLTLIINKETSTVPFPYSHLEKTFGDVSFTLPKTTPVGDNRAIQYVSSNHDVAVVDSEKGSVIIQGAGTTLISASVNENERFLAAEETLTLTVKRAVDQASFPIAKIEKTFGDKNFVLPSIIKSSEGGIVQYFSLNHEVALVNVDSGEVSINGAGKTKILATISGRDNYHDIVFSDDVSVEIDIAKADRIATFSQPFMAGKKGDSFIQEVLVDGSVSEITYISSDPSVVLVDQASGQVSLLKPGTATVTGTVTEEANWNPAYADYSVYVYSKEVNDTGLTRCFDHIQQINCGESFIGQDAEYGRDVSTYNDHDGYGGFSFAKLDSQGKVINEDVDTTVTEWSCVLDLVTGLRWQVKKQDGSVHSSERQFYWFNDDQTTNGGKEGTKSDSNHLDSQDYVTLVNESRLCGAENWRLPTVIELSSLINFGTNGLKVDHRFFPTINNGIYWTFNSFLPDSDDAWYISFSTGHSSYRSKTNTANYLILVSN</sequence>
<feature type="domain" description="BIG2" evidence="1">
    <location>
        <begin position="751"/>
        <end position="824"/>
    </location>
</feature>
<dbReference type="EMBL" id="BATL01000047">
    <property type="protein sequence ID" value="GAD76591.1"/>
    <property type="molecule type" value="Genomic_DNA"/>
</dbReference>